<protein>
    <submittedName>
        <fullName evidence="7">Sigma-70, region 4</fullName>
    </submittedName>
</protein>
<feature type="compositionally biased region" description="Basic and acidic residues" evidence="5">
    <location>
        <begin position="1"/>
        <end position="10"/>
    </location>
</feature>
<dbReference type="InterPro" id="IPR009042">
    <property type="entry name" value="RNA_pol_sigma70_r1_2"/>
</dbReference>
<dbReference type="Gene3D" id="1.10.10.10">
    <property type="entry name" value="Winged helix-like DNA-binding domain superfamily/Winged helix DNA-binding domain"/>
    <property type="match status" value="1"/>
</dbReference>
<keyword evidence="8" id="KW-1185">Reference proteome</keyword>
<dbReference type="Proteomes" id="UP000003874">
    <property type="component" value="Unassembled WGS sequence"/>
</dbReference>
<dbReference type="AlphaFoldDB" id="E6MS04"/>
<dbReference type="InterPro" id="IPR013325">
    <property type="entry name" value="RNA_pol_sigma_r2"/>
</dbReference>
<proteinExistence type="predicted"/>
<dbReference type="GO" id="GO:0003677">
    <property type="term" value="F:DNA binding"/>
    <property type="evidence" value="ECO:0007669"/>
    <property type="project" value="UniProtKB-KW"/>
</dbReference>
<evidence type="ECO:0000259" key="6">
    <source>
        <dbReference type="PROSITE" id="PS00715"/>
    </source>
</evidence>
<dbReference type="eggNOG" id="COG0568">
    <property type="taxonomic scope" value="Bacteria"/>
</dbReference>
<dbReference type="CDD" id="cd06171">
    <property type="entry name" value="Sigma70_r4"/>
    <property type="match status" value="1"/>
</dbReference>
<reference evidence="7 8" key="1">
    <citation type="submission" date="2010-12" db="EMBL/GenBank/DDBJ databases">
        <authorList>
            <person name="Muzny D."/>
            <person name="Qin X."/>
            <person name="Deng J."/>
            <person name="Jiang H."/>
            <person name="Liu Y."/>
            <person name="Qu J."/>
            <person name="Song X.-Z."/>
            <person name="Zhang L."/>
            <person name="Thornton R."/>
            <person name="Coyle M."/>
            <person name="Francisco L."/>
            <person name="Jackson L."/>
            <person name="Javaid M."/>
            <person name="Korchina V."/>
            <person name="Kovar C."/>
            <person name="Mata R."/>
            <person name="Mathew T."/>
            <person name="Ngo R."/>
            <person name="Nguyen L."/>
            <person name="Nguyen N."/>
            <person name="Okwuonu G."/>
            <person name="Ongeri F."/>
            <person name="Pham C."/>
            <person name="Simmons D."/>
            <person name="Wilczek-Boney K."/>
            <person name="Hale W."/>
            <person name="Jakkamsetti A."/>
            <person name="Pham P."/>
            <person name="Ruth R."/>
            <person name="San Lucas F."/>
            <person name="Warren J."/>
            <person name="Zhang J."/>
            <person name="Zhao Z."/>
            <person name="Zhou C."/>
            <person name="Zhu D."/>
            <person name="Lee S."/>
            <person name="Bess C."/>
            <person name="Blankenburg K."/>
            <person name="Forbes L."/>
            <person name="Fu Q."/>
            <person name="Gubbala S."/>
            <person name="Hirani K."/>
            <person name="Jayaseelan J.C."/>
            <person name="Lara F."/>
            <person name="Munidasa M."/>
            <person name="Palculict T."/>
            <person name="Patil S."/>
            <person name="Pu L.-L."/>
            <person name="Saada N."/>
            <person name="Tang L."/>
            <person name="Weissenberger G."/>
            <person name="Zhu Y."/>
            <person name="Hemphill L."/>
            <person name="Shang Y."/>
            <person name="Youmans B."/>
            <person name="Ayvaz T."/>
            <person name="Ross M."/>
            <person name="Santibanez J."/>
            <person name="Aqrawi P."/>
            <person name="Gross S."/>
            <person name="Joshi V."/>
            <person name="Fowler G."/>
            <person name="Nazareth L."/>
            <person name="Reid J."/>
            <person name="Worley K."/>
            <person name="Petrosino J."/>
            <person name="Highlander S."/>
            <person name="Gibbs R."/>
        </authorList>
    </citation>
    <scope>NUCLEOTIDE SEQUENCE [LARGE SCALE GENOMIC DNA]</scope>
    <source>
        <strain evidence="7 8">DSM 15606</strain>
    </source>
</reference>
<evidence type="ECO:0000256" key="5">
    <source>
        <dbReference type="SAM" id="MobiDB-lite"/>
    </source>
</evidence>
<evidence type="ECO:0000256" key="1">
    <source>
        <dbReference type="ARBA" id="ARBA00023015"/>
    </source>
</evidence>
<accession>E6MS04</accession>
<gene>
    <name evidence="7" type="primary">rpoD3</name>
    <name evidence="7" type="ORF">HMPREF9420_2272</name>
</gene>
<dbReference type="InterPro" id="IPR013324">
    <property type="entry name" value="RNA_pol_sigma_r3/r4-like"/>
</dbReference>
<dbReference type="Pfam" id="PF04545">
    <property type="entry name" value="Sigma70_r4"/>
    <property type="match status" value="1"/>
</dbReference>
<feature type="domain" description="RNA polymerase sigma-70" evidence="6">
    <location>
        <begin position="90"/>
        <end position="103"/>
    </location>
</feature>
<evidence type="ECO:0000313" key="7">
    <source>
        <dbReference type="EMBL" id="EFV03617.1"/>
    </source>
</evidence>
<dbReference type="Gene3D" id="1.10.601.10">
    <property type="entry name" value="RNA Polymerase Primary Sigma Factor"/>
    <property type="match status" value="1"/>
</dbReference>
<dbReference type="STRING" id="888832.HMPREF9420_2272"/>
<dbReference type="GO" id="GO:0006352">
    <property type="term" value="P:DNA-templated transcription initiation"/>
    <property type="evidence" value="ECO:0007669"/>
    <property type="project" value="InterPro"/>
</dbReference>
<dbReference type="PRINTS" id="PR00046">
    <property type="entry name" value="SIGMA70FCT"/>
</dbReference>
<dbReference type="PIRSF" id="PIRSF000770">
    <property type="entry name" value="RNA_pol_sigma-SigE/K"/>
    <property type="match status" value="1"/>
</dbReference>
<dbReference type="SUPFAM" id="SSF88659">
    <property type="entry name" value="Sigma3 and sigma4 domains of RNA polymerase sigma factors"/>
    <property type="match status" value="1"/>
</dbReference>
<dbReference type="PANTHER" id="PTHR30603">
    <property type="entry name" value="RNA POLYMERASE SIGMA FACTOR RPO"/>
    <property type="match status" value="1"/>
</dbReference>
<dbReference type="GO" id="GO:0016987">
    <property type="term" value="F:sigma factor activity"/>
    <property type="evidence" value="ECO:0007669"/>
    <property type="project" value="UniProtKB-KW"/>
</dbReference>
<dbReference type="EMBL" id="AEQO01000175">
    <property type="protein sequence ID" value="EFV03617.1"/>
    <property type="molecule type" value="Genomic_DNA"/>
</dbReference>
<dbReference type="HOGENOM" id="CLU_014793_3_5_10"/>
<keyword evidence="1" id="KW-0805">Transcription regulation</keyword>
<dbReference type="InterPro" id="IPR014284">
    <property type="entry name" value="RNA_pol_sigma-70_dom"/>
</dbReference>
<dbReference type="SUPFAM" id="SSF88946">
    <property type="entry name" value="Sigma2 domain of RNA polymerase sigma factors"/>
    <property type="match status" value="1"/>
</dbReference>
<evidence type="ECO:0000256" key="2">
    <source>
        <dbReference type="ARBA" id="ARBA00023082"/>
    </source>
</evidence>
<dbReference type="InterPro" id="IPR007630">
    <property type="entry name" value="RNA_pol_sigma70_r4"/>
</dbReference>
<organism evidence="7 8">
    <name type="scientific">Segatella salivae DSM 15606</name>
    <dbReference type="NCBI Taxonomy" id="888832"/>
    <lineage>
        <taxon>Bacteria</taxon>
        <taxon>Pseudomonadati</taxon>
        <taxon>Bacteroidota</taxon>
        <taxon>Bacteroidia</taxon>
        <taxon>Bacteroidales</taxon>
        <taxon>Prevotellaceae</taxon>
        <taxon>Segatella</taxon>
    </lineage>
</organism>
<sequence>MTTKIKQEKMKKIKTGKPLSERESESLNLYLNEIGKEELLSDDEENKLSQQIQQGGASSERAINKLTSANLRFVVAIAKQYTDRGVAILDLISEGNIGLMKAAMSFDGSRGLRFVGYAEPFVRRAIEAAVNEQSGIFRLPKHENSPEEKANSRAFSVDAPLENGKNMSLLSVLSDPNAARPDQEVLEASVKEELMQAMNILNQREKNVVEAFYGIGQPHLTFAEIAEKMGLKRERVRQIRNKAVRKLNRNTTSDMLKAYL</sequence>
<dbReference type="PROSITE" id="PS00715">
    <property type="entry name" value="SIGMA70_1"/>
    <property type="match status" value="1"/>
</dbReference>
<comment type="caution">
    <text evidence="7">The sequence shown here is derived from an EMBL/GenBank/DDBJ whole genome shotgun (WGS) entry which is preliminary data.</text>
</comment>
<dbReference type="InterPro" id="IPR036388">
    <property type="entry name" value="WH-like_DNA-bd_sf"/>
</dbReference>
<feature type="region of interest" description="Disordered" evidence="5">
    <location>
        <begin position="1"/>
        <end position="23"/>
    </location>
</feature>
<dbReference type="InterPro" id="IPR007627">
    <property type="entry name" value="RNA_pol_sigma70_r2"/>
</dbReference>
<evidence type="ECO:0000256" key="3">
    <source>
        <dbReference type="ARBA" id="ARBA00023125"/>
    </source>
</evidence>
<keyword evidence="2" id="KW-0731">Sigma factor</keyword>
<keyword evidence="4" id="KW-0804">Transcription</keyword>
<dbReference type="PANTHER" id="PTHR30603:SF47">
    <property type="entry name" value="RNA POLYMERASE SIGMA FACTOR SIGD, CHLOROPLASTIC"/>
    <property type="match status" value="1"/>
</dbReference>
<evidence type="ECO:0000256" key="4">
    <source>
        <dbReference type="ARBA" id="ARBA00023163"/>
    </source>
</evidence>
<name>E6MS04_9BACT</name>
<dbReference type="NCBIfam" id="TIGR02937">
    <property type="entry name" value="sigma70-ECF"/>
    <property type="match status" value="1"/>
</dbReference>
<dbReference type="InterPro" id="IPR050239">
    <property type="entry name" value="Sigma-70_RNA_pol_init_factors"/>
</dbReference>
<evidence type="ECO:0000313" key="8">
    <source>
        <dbReference type="Proteomes" id="UP000003874"/>
    </source>
</evidence>
<dbReference type="Pfam" id="PF04542">
    <property type="entry name" value="Sigma70_r2"/>
    <property type="match status" value="1"/>
</dbReference>
<dbReference type="Pfam" id="PF00140">
    <property type="entry name" value="Sigma70_r1_2"/>
    <property type="match status" value="1"/>
</dbReference>
<dbReference type="InterPro" id="IPR000943">
    <property type="entry name" value="RNA_pol_sigma70"/>
</dbReference>
<keyword evidence="3" id="KW-0238">DNA-binding</keyword>